<reference evidence="1" key="1">
    <citation type="submission" date="2023-03" db="EMBL/GenBank/DDBJ databases">
        <title>Massive genome expansion in bonnet fungi (Mycena s.s.) driven by repeated elements and novel gene families across ecological guilds.</title>
        <authorList>
            <consortium name="Lawrence Berkeley National Laboratory"/>
            <person name="Harder C.B."/>
            <person name="Miyauchi S."/>
            <person name="Viragh M."/>
            <person name="Kuo A."/>
            <person name="Thoen E."/>
            <person name="Andreopoulos B."/>
            <person name="Lu D."/>
            <person name="Skrede I."/>
            <person name="Drula E."/>
            <person name="Henrissat B."/>
            <person name="Morin E."/>
            <person name="Kohler A."/>
            <person name="Barry K."/>
            <person name="LaButti K."/>
            <person name="Morin E."/>
            <person name="Salamov A."/>
            <person name="Lipzen A."/>
            <person name="Mereny Z."/>
            <person name="Hegedus B."/>
            <person name="Baldrian P."/>
            <person name="Stursova M."/>
            <person name="Weitz H."/>
            <person name="Taylor A."/>
            <person name="Grigoriev I.V."/>
            <person name="Nagy L.G."/>
            <person name="Martin F."/>
            <person name="Kauserud H."/>
        </authorList>
    </citation>
    <scope>NUCLEOTIDE SEQUENCE</scope>
    <source>
        <strain evidence="1">CBHHK200</strain>
    </source>
</reference>
<dbReference type="AlphaFoldDB" id="A0AAD6T6Z6"/>
<protein>
    <submittedName>
        <fullName evidence="1">Uncharacterized protein</fullName>
    </submittedName>
</protein>
<organism evidence="1 2">
    <name type="scientific">Mycena alexandri</name>
    <dbReference type="NCBI Taxonomy" id="1745969"/>
    <lineage>
        <taxon>Eukaryota</taxon>
        <taxon>Fungi</taxon>
        <taxon>Dikarya</taxon>
        <taxon>Basidiomycota</taxon>
        <taxon>Agaricomycotina</taxon>
        <taxon>Agaricomycetes</taxon>
        <taxon>Agaricomycetidae</taxon>
        <taxon>Agaricales</taxon>
        <taxon>Marasmiineae</taxon>
        <taxon>Mycenaceae</taxon>
        <taxon>Mycena</taxon>
    </lineage>
</organism>
<comment type="caution">
    <text evidence="1">The sequence shown here is derived from an EMBL/GenBank/DDBJ whole genome shotgun (WGS) entry which is preliminary data.</text>
</comment>
<dbReference type="EMBL" id="JARJCM010000031">
    <property type="protein sequence ID" value="KAJ7038502.1"/>
    <property type="molecule type" value="Genomic_DNA"/>
</dbReference>
<accession>A0AAD6T6Z6</accession>
<sequence length="200" mass="22741">MPGYSRRLIISIVGGMTQYLATVQGMPTEVEKKLEKRIRKFLWAEKTSVTVNQETVYAPAEVGGKNFLNIVAWNEAITITWLKTYLGTSVCRARNFVADEMLAKKGSSDHKSVKEEMRMNAYLQSWAPKVSAKLIGKDLSGIIKVSKTYGLDMDGRAISREIQNSMPVWYHRKSYANRSLYNQDVEVVKCLQITTNRRIP</sequence>
<evidence type="ECO:0000313" key="2">
    <source>
        <dbReference type="Proteomes" id="UP001218188"/>
    </source>
</evidence>
<name>A0AAD6T6Z6_9AGAR</name>
<dbReference type="Proteomes" id="UP001218188">
    <property type="component" value="Unassembled WGS sequence"/>
</dbReference>
<keyword evidence="2" id="KW-1185">Reference proteome</keyword>
<evidence type="ECO:0000313" key="1">
    <source>
        <dbReference type="EMBL" id="KAJ7038502.1"/>
    </source>
</evidence>
<proteinExistence type="predicted"/>
<gene>
    <name evidence="1" type="ORF">C8F04DRAFT_951061</name>
</gene>